<comment type="caution">
    <text evidence="4">The sequence shown here is derived from an EMBL/GenBank/DDBJ whole genome shotgun (WGS) entry which is preliminary data.</text>
</comment>
<dbReference type="PANTHER" id="PTHR36845:SF1">
    <property type="entry name" value="HYDROLASE, PUTATIVE (AFU_ORTHOLOGUE AFUA_7G05090)-RELATED"/>
    <property type="match status" value="1"/>
</dbReference>
<name>A0A8H7A5Q4_PLEOS</name>
<accession>A0A8H7A5Q4</accession>
<evidence type="ECO:0000313" key="4">
    <source>
        <dbReference type="EMBL" id="KAF7441117.1"/>
    </source>
</evidence>
<evidence type="ECO:0000256" key="2">
    <source>
        <dbReference type="ARBA" id="ARBA00038358"/>
    </source>
</evidence>
<protein>
    <recommendedName>
        <fullName evidence="6">Glycoside hydrolase family 88 protein</fullName>
    </recommendedName>
</protein>
<dbReference type="GO" id="GO:0052757">
    <property type="term" value="F:chondroitin hydrolase activity"/>
    <property type="evidence" value="ECO:0007669"/>
    <property type="project" value="TreeGrafter"/>
</dbReference>
<feature type="chain" id="PRO_5034457575" description="Glycoside hydrolase family 88 protein" evidence="3">
    <location>
        <begin position="16"/>
        <end position="395"/>
    </location>
</feature>
<dbReference type="VEuPathDB" id="FungiDB:PC9H_001466"/>
<keyword evidence="3" id="KW-0732">Signal</keyword>
<dbReference type="RefSeq" id="XP_036636961.1">
    <property type="nucleotide sequence ID" value="XM_036771116.1"/>
</dbReference>
<dbReference type="InterPro" id="IPR008928">
    <property type="entry name" value="6-hairpin_glycosidase_sf"/>
</dbReference>
<keyword evidence="1" id="KW-0378">Hydrolase</keyword>
<dbReference type="InterPro" id="IPR012341">
    <property type="entry name" value="6hp_glycosidase-like_sf"/>
</dbReference>
<evidence type="ECO:0000256" key="3">
    <source>
        <dbReference type="SAM" id="SignalP"/>
    </source>
</evidence>
<comment type="similarity">
    <text evidence="2">Belongs to the glycosyl hydrolase 88 family.</text>
</comment>
<dbReference type="SUPFAM" id="SSF48208">
    <property type="entry name" value="Six-hairpin glycosidases"/>
    <property type="match status" value="1"/>
</dbReference>
<dbReference type="InterPro" id="IPR052369">
    <property type="entry name" value="UG_Glycosaminoglycan_Hydrolase"/>
</dbReference>
<dbReference type="Gene3D" id="1.50.10.10">
    <property type="match status" value="1"/>
</dbReference>
<proteinExistence type="inferred from homology"/>
<dbReference type="EMBL" id="JACETU010000001">
    <property type="protein sequence ID" value="KAF7441117.1"/>
    <property type="molecule type" value="Genomic_DNA"/>
</dbReference>
<evidence type="ECO:0000313" key="5">
    <source>
        <dbReference type="Proteomes" id="UP000623687"/>
    </source>
</evidence>
<keyword evidence="5" id="KW-1185">Reference proteome</keyword>
<feature type="signal peptide" evidence="3">
    <location>
        <begin position="1"/>
        <end position="15"/>
    </location>
</feature>
<evidence type="ECO:0000256" key="1">
    <source>
        <dbReference type="ARBA" id="ARBA00022801"/>
    </source>
</evidence>
<dbReference type="Proteomes" id="UP000623687">
    <property type="component" value="Unassembled WGS sequence"/>
</dbReference>
<evidence type="ECO:0008006" key="6">
    <source>
        <dbReference type="Google" id="ProtNLM"/>
    </source>
</evidence>
<dbReference type="OrthoDB" id="2317065at2759"/>
<gene>
    <name evidence="4" type="ORF">PC9H_001466</name>
</gene>
<dbReference type="GeneID" id="59371307"/>
<reference evidence="4" key="1">
    <citation type="submission" date="2019-07" db="EMBL/GenBank/DDBJ databases">
        <authorList>
            <person name="Palmer J.M."/>
        </authorList>
    </citation>
    <scope>NUCLEOTIDE SEQUENCE</scope>
    <source>
        <strain evidence="4">PC9</strain>
    </source>
</reference>
<organism evidence="4 5">
    <name type="scientific">Pleurotus ostreatus</name>
    <name type="common">Oyster mushroom</name>
    <name type="synonym">White-rot fungus</name>
    <dbReference type="NCBI Taxonomy" id="5322"/>
    <lineage>
        <taxon>Eukaryota</taxon>
        <taxon>Fungi</taxon>
        <taxon>Dikarya</taxon>
        <taxon>Basidiomycota</taxon>
        <taxon>Agaricomycotina</taxon>
        <taxon>Agaricomycetes</taxon>
        <taxon>Agaricomycetidae</taxon>
        <taxon>Agaricales</taxon>
        <taxon>Pleurotineae</taxon>
        <taxon>Pleurotaceae</taxon>
        <taxon>Pleurotus</taxon>
    </lineage>
</organism>
<dbReference type="GO" id="GO:0000272">
    <property type="term" value="P:polysaccharide catabolic process"/>
    <property type="evidence" value="ECO:0007669"/>
    <property type="project" value="TreeGrafter"/>
</dbReference>
<sequence length="395" mass="43749">MRKFITVLVLPLALATVPPELFSPLVAQKVLATAKTPPSPIQFPQYTDATAGNWLLFNPDTWTTGFFPATLYEMNRRQKLCGAKHGVGDVDWLKLGRTWSTGEIPLETKTGVGHDVGFLSFPFVEELKINPGNGTAITAVKAFATALAKRFNAKVGCTRSWDSPDPNFQVIIDNMMNLEVLFVAEEITGNHTLRDIAIKHADTTIANHIRPDGGTWHVIEYDSNTGLVTKKRTAQGFSDDSTWSRGQAWGIYGYANMHLRTNFPRYLETARRLATYFVSNIPSDGIVPWDFNAPTIPAPRPADSSAATLAVNALLLLSQRELTVGNSTGAQFWRDHAFSILRDITNLAWRPEWKSLLSNGTVNLPANNKLTGIVYGDYYFIRAGNELKELGLTFC</sequence>
<dbReference type="AlphaFoldDB" id="A0A8H7A5Q4"/>
<dbReference type="PANTHER" id="PTHR36845">
    <property type="entry name" value="HYDROLASE, PUTATIVE (AFU_ORTHOLOGUE AFUA_7G05090)-RELATED"/>
    <property type="match status" value="1"/>
</dbReference>